<comment type="caution">
    <text evidence="3">The sequence shown here is derived from an EMBL/GenBank/DDBJ whole genome shotgun (WGS) entry which is preliminary data.</text>
</comment>
<dbReference type="GO" id="GO:0000175">
    <property type="term" value="F:3'-5'-RNA exonuclease activity"/>
    <property type="evidence" value="ECO:0007669"/>
    <property type="project" value="TreeGrafter"/>
</dbReference>
<name>A0AAE1WMC1_9LAMI</name>
<evidence type="ECO:0000259" key="2">
    <source>
        <dbReference type="Pfam" id="PF03372"/>
    </source>
</evidence>
<organism evidence="3 4">
    <name type="scientific">Sesamum angolense</name>
    <dbReference type="NCBI Taxonomy" id="2727404"/>
    <lineage>
        <taxon>Eukaryota</taxon>
        <taxon>Viridiplantae</taxon>
        <taxon>Streptophyta</taxon>
        <taxon>Embryophyta</taxon>
        <taxon>Tracheophyta</taxon>
        <taxon>Spermatophyta</taxon>
        <taxon>Magnoliopsida</taxon>
        <taxon>eudicotyledons</taxon>
        <taxon>Gunneridae</taxon>
        <taxon>Pentapetalae</taxon>
        <taxon>asterids</taxon>
        <taxon>lamiids</taxon>
        <taxon>Lamiales</taxon>
        <taxon>Pedaliaceae</taxon>
        <taxon>Sesamum</taxon>
    </lineage>
</organism>
<protein>
    <submittedName>
        <fullName evidence="3">Carbon catabolite repressor protein 45</fullName>
    </submittedName>
</protein>
<feature type="domain" description="Endonuclease/exonuclease/phosphatase" evidence="2">
    <location>
        <begin position="112"/>
        <end position="422"/>
    </location>
</feature>
<dbReference type="Proteomes" id="UP001289374">
    <property type="component" value="Unassembled WGS sequence"/>
</dbReference>
<feature type="compositionally biased region" description="Basic residues" evidence="1">
    <location>
        <begin position="67"/>
        <end position="93"/>
    </location>
</feature>
<evidence type="ECO:0000313" key="4">
    <source>
        <dbReference type="Proteomes" id="UP001289374"/>
    </source>
</evidence>
<feature type="region of interest" description="Disordered" evidence="1">
    <location>
        <begin position="1"/>
        <end position="48"/>
    </location>
</feature>
<gene>
    <name evidence="3" type="ORF">Sango_1728500</name>
</gene>
<feature type="compositionally biased region" description="Basic residues" evidence="1">
    <location>
        <begin position="25"/>
        <end position="41"/>
    </location>
</feature>
<dbReference type="PANTHER" id="PTHR12121">
    <property type="entry name" value="CARBON CATABOLITE REPRESSOR PROTEIN 4"/>
    <property type="match status" value="1"/>
</dbReference>
<reference evidence="3" key="1">
    <citation type="submission" date="2020-06" db="EMBL/GenBank/DDBJ databases">
        <authorList>
            <person name="Li T."/>
            <person name="Hu X."/>
            <person name="Zhang T."/>
            <person name="Song X."/>
            <person name="Zhang H."/>
            <person name="Dai N."/>
            <person name="Sheng W."/>
            <person name="Hou X."/>
            <person name="Wei L."/>
        </authorList>
    </citation>
    <scope>NUCLEOTIDE SEQUENCE</scope>
    <source>
        <strain evidence="3">K16</strain>
        <tissue evidence="3">Leaf</tissue>
    </source>
</reference>
<sequence>MERSGDNRTVPTEHSSPPPPNSSGRRLHRQERQRSRKKRKVMSPETETRIQIQTLKPDSALMFSSYTHRRTNSYVRKQGRSRMKPRKPQRQRKWTYSTHDVSNYNDRFVIVSYNLLGVENATKHPELYRRVSPKYLDWEYRKKLLCEEVKDYQASILCFQEVDHFDDLKEILGSDGFRGLHKARSGETRDGCAIFWKTEQFTLLHEESIEFQRFGLRNNVAQFCVLKMNQDLPSTGATARSLCPSTSRNFLVGNIHVLYNPKRGDIKLGQMRIFLEKAYELSQEWGCIPVVITGDLNSLPQSAMYQFLASSKLHIQQHDRRHVSGQIFPSEYAESQSRHNRITRPLMNRWTDEKIMLATGSRHSVLRHHLKLCSAYAGVPGTPEVRDKIGEPLATSYHCLFTGTVDYIWHTSDLVPVRVLETLPIRSLKKTGGLPCKSISQTDARDSKSFSDIGTLFNICFPRRFTRSSTATNDLYGYDVVFSEIQVVLHVFSMQMGEPFDDRFFLICGKLGVRLRNRYWCDVILETVKAKPSRLNSCQTEIA</sequence>
<dbReference type="InterPro" id="IPR050410">
    <property type="entry name" value="CCR4/nocturin_mRNA_transcr"/>
</dbReference>
<evidence type="ECO:0000313" key="3">
    <source>
        <dbReference type="EMBL" id="KAK4395742.1"/>
    </source>
</evidence>
<proteinExistence type="predicted"/>
<dbReference type="AlphaFoldDB" id="A0AAE1WMC1"/>
<feature type="region of interest" description="Disordered" evidence="1">
    <location>
        <begin position="66"/>
        <end position="95"/>
    </location>
</feature>
<dbReference type="EMBL" id="JACGWL010000009">
    <property type="protein sequence ID" value="KAK4395742.1"/>
    <property type="molecule type" value="Genomic_DNA"/>
</dbReference>
<keyword evidence="4" id="KW-1185">Reference proteome</keyword>
<reference evidence="3" key="2">
    <citation type="journal article" date="2024" name="Plant">
        <title>Genomic evolution and insights into agronomic trait innovations of Sesamum species.</title>
        <authorList>
            <person name="Miao H."/>
            <person name="Wang L."/>
            <person name="Qu L."/>
            <person name="Liu H."/>
            <person name="Sun Y."/>
            <person name="Le M."/>
            <person name="Wang Q."/>
            <person name="Wei S."/>
            <person name="Zheng Y."/>
            <person name="Lin W."/>
            <person name="Duan Y."/>
            <person name="Cao H."/>
            <person name="Xiong S."/>
            <person name="Wang X."/>
            <person name="Wei L."/>
            <person name="Li C."/>
            <person name="Ma Q."/>
            <person name="Ju M."/>
            <person name="Zhao R."/>
            <person name="Li G."/>
            <person name="Mu C."/>
            <person name="Tian Q."/>
            <person name="Mei H."/>
            <person name="Zhang T."/>
            <person name="Gao T."/>
            <person name="Zhang H."/>
        </authorList>
    </citation>
    <scope>NUCLEOTIDE SEQUENCE</scope>
    <source>
        <strain evidence="3">K16</strain>
    </source>
</reference>
<evidence type="ECO:0000256" key="1">
    <source>
        <dbReference type="SAM" id="MobiDB-lite"/>
    </source>
</evidence>
<dbReference type="InterPro" id="IPR005135">
    <property type="entry name" value="Endo/exonuclease/phosphatase"/>
</dbReference>
<dbReference type="InterPro" id="IPR036691">
    <property type="entry name" value="Endo/exonu/phosph_ase_sf"/>
</dbReference>
<dbReference type="SUPFAM" id="SSF56219">
    <property type="entry name" value="DNase I-like"/>
    <property type="match status" value="1"/>
</dbReference>
<dbReference type="Gene3D" id="3.60.10.10">
    <property type="entry name" value="Endonuclease/exonuclease/phosphatase"/>
    <property type="match status" value="1"/>
</dbReference>
<accession>A0AAE1WMC1</accession>
<dbReference type="PANTHER" id="PTHR12121:SF74">
    <property type="entry name" value="CARBON CATABOLITE REPRESSOR PROTEIN 4 HOMOLOG 5"/>
    <property type="match status" value="1"/>
</dbReference>
<dbReference type="Pfam" id="PF03372">
    <property type="entry name" value="Exo_endo_phos"/>
    <property type="match status" value="1"/>
</dbReference>